<keyword evidence="2" id="KW-0732">Signal</keyword>
<comment type="caution">
    <text evidence="3">The sequence shown here is derived from an EMBL/GenBank/DDBJ whole genome shotgun (WGS) entry which is preliminary data.</text>
</comment>
<name>A0A7Y0ACG4_9BACT</name>
<evidence type="ECO:0000256" key="1">
    <source>
        <dbReference type="SAM" id="MobiDB-lite"/>
    </source>
</evidence>
<feature type="chain" id="PRO_5030747835" description="Tetratricopeptide repeat protein" evidence="2">
    <location>
        <begin position="47"/>
        <end position="348"/>
    </location>
</feature>
<dbReference type="Proteomes" id="UP000559626">
    <property type="component" value="Unassembled WGS sequence"/>
</dbReference>
<feature type="region of interest" description="Disordered" evidence="1">
    <location>
        <begin position="48"/>
        <end position="77"/>
    </location>
</feature>
<dbReference type="RefSeq" id="WP_169530086.1">
    <property type="nucleotide sequence ID" value="NZ_JABBGH010000001.1"/>
</dbReference>
<organism evidence="3 4">
    <name type="scientific">Hymenobacter polaris</name>
    <dbReference type="NCBI Taxonomy" id="2682546"/>
    <lineage>
        <taxon>Bacteria</taxon>
        <taxon>Pseudomonadati</taxon>
        <taxon>Bacteroidota</taxon>
        <taxon>Cytophagia</taxon>
        <taxon>Cytophagales</taxon>
        <taxon>Hymenobacteraceae</taxon>
        <taxon>Hymenobacter</taxon>
    </lineage>
</organism>
<dbReference type="InterPro" id="IPR011990">
    <property type="entry name" value="TPR-like_helical_dom_sf"/>
</dbReference>
<dbReference type="Gene3D" id="1.25.40.10">
    <property type="entry name" value="Tetratricopeptide repeat domain"/>
    <property type="match status" value="2"/>
</dbReference>
<evidence type="ECO:0000313" key="4">
    <source>
        <dbReference type="Proteomes" id="UP000559626"/>
    </source>
</evidence>
<dbReference type="Pfam" id="PF21033">
    <property type="entry name" value="RMD1-3"/>
    <property type="match status" value="1"/>
</dbReference>
<evidence type="ECO:0000313" key="3">
    <source>
        <dbReference type="EMBL" id="NML64809.1"/>
    </source>
</evidence>
<dbReference type="EMBL" id="JABBGH010000001">
    <property type="protein sequence ID" value="NML64809.1"/>
    <property type="molecule type" value="Genomic_DNA"/>
</dbReference>
<evidence type="ECO:0000256" key="2">
    <source>
        <dbReference type="SAM" id="SignalP"/>
    </source>
</evidence>
<dbReference type="InterPro" id="IPR049039">
    <property type="entry name" value="RMD1-3_a_helical_rpt"/>
</dbReference>
<reference evidence="3 4" key="1">
    <citation type="submission" date="2020-04" db="EMBL/GenBank/DDBJ databases">
        <title>Hymenobacter polaris sp. nov., isolated from Arctic soil.</title>
        <authorList>
            <person name="Dahal R.H."/>
        </authorList>
    </citation>
    <scope>NUCLEOTIDE SEQUENCE [LARGE SCALE GENOMIC DNA]</scope>
    <source>
        <strain evidence="3 4">RP-2-7</strain>
    </source>
</reference>
<accession>A0A7Y0ACG4</accession>
<gene>
    <name evidence="3" type="ORF">HHL22_06285</name>
</gene>
<evidence type="ECO:0008006" key="5">
    <source>
        <dbReference type="Google" id="ProtNLM"/>
    </source>
</evidence>
<dbReference type="SUPFAM" id="SSF48452">
    <property type="entry name" value="TPR-like"/>
    <property type="match status" value="1"/>
</dbReference>
<sequence length="348" mass="38843">MQHLSPVGCRLSCRVASHRIARRWLGLVRHLAACLLLLAALGPAHAQTTTSQPSLPAVPTPTELGPLARPGGSANPDTAALRRHLRQAASLQTGYHDSAALAEYQAALKINPQEYESLWRAAVLSVRIGNRYTDETRKAAYFGEARRYAEQALALAPTAGESNYALALALFSQAGLLNARDRLRLFKELQNPVMLAAARRPDLPEAWQLLGRWHYRVAHYNALEKLFSRVFLGGAPRSASTDQAIAALEKARALAPERIQYTYDLARIYKYQGHHRRYAIALLQRAVRQPTYTSEDLIMNRLCEQLLAPMQRAATRRDRRHARWYQHLRARPRLVPLAAPATLGPPAP</sequence>
<keyword evidence="4" id="KW-1185">Reference proteome</keyword>
<dbReference type="AlphaFoldDB" id="A0A7Y0ACG4"/>
<feature type="signal peptide" evidence="2">
    <location>
        <begin position="1"/>
        <end position="46"/>
    </location>
</feature>
<protein>
    <recommendedName>
        <fullName evidence="5">Tetratricopeptide repeat protein</fullName>
    </recommendedName>
</protein>
<proteinExistence type="predicted"/>